<dbReference type="GO" id="GO:0005739">
    <property type="term" value="C:mitochondrion"/>
    <property type="evidence" value="ECO:0007669"/>
    <property type="project" value="TreeGrafter"/>
</dbReference>
<dbReference type="Pfam" id="PF00348">
    <property type="entry name" value="polyprenyl_synt"/>
    <property type="match status" value="1"/>
</dbReference>
<dbReference type="InParanoid" id="A0A3P8WC97"/>
<proteinExistence type="predicted"/>
<feature type="compositionally biased region" description="Polar residues" evidence="1">
    <location>
        <begin position="377"/>
        <end position="420"/>
    </location>
</feature>
<dbReference type="GO" id="GO:0004659">
    <property type="term" value="F:prenyltransferase activity"/>
    <property type="evidence" value="ECO:0007669"/>
    <property type="project" value="InterPro"/>
</dbReference>
<feature type="compositionally biased region" description="Polar residues" evidence="1">
    <location>
        <begin position="774"/>
        <end position="796"/>
    </location>
</feature>
<dbReference type="SUPFAM" id="SSF48576">
    <property type="entry name" value="Terpenoid synthases"/>
    <property type="match status" value="1"/>
</dbReference>
<dbReference type="InterPro" id="IPR008949">
    <property type="entry name" value="Isoprenoid_synthase_dom_sf"/>
</dbReference>
<feature type="compositionally biased region" description="Low complexity" evidence="1">
    <location>
        <begin position="674"/>
        <end position="689"/>
    </location>
</feature>
<protein>
    <submittedName>
        <fullName evidence="2">Prenyl (decaprenyl) diphosphate synthase, subunit 2</fullName>
    </submittedName>
</protein>
<organism evidence="2 3">
    <name type="scientific">Cynoglossus semilaevis</name>
    <name type="common">Tongue sole</name>
    <dbReference type="NCBI Taxonomy" id="244447"/>
    <lineage>
        <taxon>Eukaryota</taxon>
        <taxon>Metazoa</taxon>
        <taxon>Chordata</taxon>
        <taxon>Craniata</taxon>
        <taxon>Vertebrata</taxon>
        <taxon>Euteleostomi</taxon>
        <taxon>Actinopterygii</taxon>
        <taxon>Neopterygii</taxon>
        <taxon>Teleostei</taxon>
        <taxon>Neoteleostei</taxon>
        <taxon>Acanthomorphata</taxon>
        <taxon>Carangaria</taxon>
        <taxon>Pleuronectiformes</taxon>
        <taxon>Pleuronectoidei</taxon>
        <taxon>Cynoglossidae</taxon>
        <taxon>Cynoglossinae</taxon>
        <taxon>Cynoglossus</taxon>
    </lineage>
</organism>
<feature type="compositionally biased region" description="Low complexity" evidence="1">
    <location>
        <begin position="842"/>
        <end position="858"/>
    </location>
</feature>
<dbReference type="GO" id="GO:1990234">
    <property type="term" value="C:transferase complex"/>
    <property type="evidence" value="ECO:0007669"/>
    <property type="project" value="TreeGrafter"/>
</dbReference>
<dbReference type="STRING" id="244447.ENSCSEP00000025083"/>
<dbReference type="PANTHER" id="PTHR12001">
    <property type="entry name" value="GERANYLGERANYL PYROPHOSPHATE SYNTHASE"/>
    <property type="match status" value="1"/>
</dbReference>
<feature type="compositionally biased region" description="Basic and acidic residues" evidence="1">
    <location>
        <begin position="421"/>
        <end position="431"/>
    </location>
</feature>
<feature type="region of interest" description="Disordered" evidence="1">
    <location>
        <begin position="769"/>
        <end position="858"/>
    </location>
</feature>
<dbReference type="GO" id="GO:0006744">
    <property type="term" value="P:ubiquinone biosynthetic process"/>
    <property type="evidence" value="ECO:0007669"/>
    <property type="project" value="TreeGrafter"/>
</dbReference>
<name>A0A3P8WC97_CYNSE</name>
<dbReference type="InterPro" id="IPR000092">
    <property type="entry name" value="Polyprenyl_synt"/>
</dbReference>
<evidence type="ECO:0000256" key="1">
    <source>
        <dbReference type="SAM" id="MobiDB-lite"/>
    </source>
</evidence>
<dbReference type="AlphaFoldDB" id="A0A3P8WC97"/>
<reference evidence="2" key="2">
    <citation type="submission" date="2025-08" db="UniProtKB">
        <authorList>
            <consortium name="Ensembl"/>
        </authorList>
    </citation>
    <scope>IDENTIFICATION</scope>
</reference>
<reference evidence="2 3" key="1">
    <citation type="journal article" date="2014" name="Nat. Genet.">
        <title>Whole-genome sequence of a flatfish provides insights into ZW sex chromosome evolution and adaptation to a benthic lifestyle.</title>
        <authorList>
            <person name="Chen S."/>
            <person name="Zhang G."/>
            <person name="Shao C."/>
            <person name="Huang Q."/>
            <person name="Liu G."/>
            <person name="Zhang P."/>
            <person name="Song W."/>
            <person name="An N."/>
            <person name="Chalopin D."/>
            <person name="Volff J.N."/>
            <person name="Hong Y."/>
            <person name="Li Q."/>
            <person name="Sha Z."/>
            <person name="Zhou H."/>
            <person name="Xie M."/>
            <person name="Yu Q."/>
            <person name="Liu Y."/>
            <person name="Xiang H."/>
            <person name="Wang N."/>
            <person name="Wu K."/>
            <person name="Yang C."/>
            <person name="Zhou Q."/>
            <person name="Liao X."/>
            <person name="Yang L."/>
            <person name="Hu Q."/>
            <person name="Zhang J."/>
            <person name="Meng L."/>
            <person name="Jin L."/>
            <person name="Tian Y."/>
            <person name="Lian J."/>
            <person name="Yang J."/>
            <person name="Miao G."/>
            <person name="Liu S."/>
            <person name="Liang Z."/>
            <person name="Yan F."/>
            <person name="Li Y."/>
            <person name="Sun B."/>
            <person name="Zhang H."/>
            <person name="Zhang J."/>
            <person name="Zhu Y."/>
            <person name="Du M."/>
            <person name="Zhao Y."/>
            <person name="Schartl M."/>
            <person name="Tang Q."/>
            <person name="Wang J."/>
        </authorList>
    </citation>
    <scope>NUCLEOTIDE SEQUENCE</scope>
</reference>
<feature type="region of interest" description="Disordered" evidence="1">
    <location>
        <begin position="339"/>
        <end position="431"/>
    </location>
</feature>
<feature type="region of interest" description="Disordered" evidence="1">
    <location>
        <begin position="664"/>
        <end position="727"/>
    </location>
</feature>
<accession>A0A3P8WC97</accession>
<evidence type="ECO:0000313" key="3">
    <source>
        <dbReference type="Proteomes" id="UP000265120"/>
    </source>
</evidence>
<feature type="compositionally biased region" description="Basic and acidic residues" evidence="1">
    <location>
        <begin position="459"/>
        <end position="485"/>
    </location>
</feature>
<reference evidence="2" key="3">
    <citation type="submission" date="2025-09" db="UniProtKB">
        <authorList>
            <consortium name="Ensembl"/>
        </authorList>
    </citation>
    <scope>IDENTIFICATION</scope>
</reference>
<dbReference type="Gene3D" id="1.10.600.10">
    <property type="entry name" value="Farnesyl Diphosphate Synthase"/>
    <property type="match status" value="1"/>
</dbReference>
<dbReference type="Ensembl" id="ENSCSET00000025415.1">
    <property type="protein sequence ID" value="ENSCSEP00000025083.1"/>
    <property type="gene ID" value="ENSCSEG00000016013.1"/>
</dbReference>
<dbReference type="GO" id="GO:0008299">
    <property type="term" value="P:isoprenoid biosynthetic process"/>
    <property type="evidence" value="ECO:0007669"/>
    <property type="project" value="InterPro"/>
</dbReference>
<sequence>MLPTTCCRLCCRALYSRGQRALSLFSSSGPSNWSKVVSDAEKIVGYPTSFMSLRCLLSDELSNVAVNVRKLVGTRHPLLSTARGFVYDNRNNLQMRGVIVLLMSKAAGPSHAASDALVQDMVSGIYPSQRNLAEITELIHTAFLVHRGIVNLKEWTVSDGPLKDMQFGNKMAVLSGDFLLANACTGLAKLDNTKVVELISSAIGDLVQGIYYESPSYTEDNSASDGIDVQTWEEQSFLSHGALLAKSCQAAMELANHDKEAQRLAYKYGKHLSLGHRLDSDLEHLDLSQPLRDNQDLHKTLLDPKRERADIYQTHPGPQREKAAILTGVGSRSQVSLELTAMTSPSTKIERTSPDWSSQGTGTSNYGTSSTKEDSSPDSNITLESDSSGIFLSLSNQSQEDAGSDSDQPVSGSDLGSSTSLEKDGAEGGLKEWGREESAELQWCYPSLLNTSPNDDTGFVEREQTECGTTDRDDEREDTTDGRTDGKIGIVSITKSSVSLTDFGGCRSLSVQQRKKTSPRKRVALKEDESSLMLSPLEESAKQLLDLKQKPIRSSGLDCGDIDPFVQSDSFVYLAVSAGPDSQGAVTEFGHRNTKAGTIHTRLDETKPHVGSVTTQLDPTTVDKAAKLAHLTPQKPEEGDFLCTDSFVYLAAPACLLLGPQGTTPYSGRDSDSESSGSGPVDVSVLGCDSDWDSDLSDSDPSRCSRLSGIKSAAVSQPQRDPAEPDWDMYGEVTEAEVPTELFTQQDRNNDSRARTVTKVTTCMAATPDDAMATQPTTTQVKLSSAAEPSTTTKKVTWQFKPAQRSVCTGSRKEKEKEFTPSSSYGRFNEMGGDEMPRSRHSPSSSSSSSPSSSSSSG</sequence>
<dbReference type="PANTHER" id="PTHR12001:SF55">
    <property type="entry name" value="ALL TRANS-POLYPRENYL-DIPHOSPHATE SYNTHASE PDSS2"/>
    <property type="match status" value="1"/>
</dbReference>
<feature type="region of interest" description="Disordered" evidence="1">
    <location>
        <begin position="450"/>
        <end position="485"/>
    </location>
</feature>
<dbReference type="Proteomes" id="UP000265120">
    <property type="component" value="Chromosome 1"/>
</dbReference>
<keyword evidence="3" id="KW-1185">Reference proteome</keyword>
<evidence type="ECO:0000313" key="2">
    <source>
        <dbReference type="Ensembl" id="ENSCSEP00000025083.1"/>
    </source>
</evidence>
<feature type="compositionally biased region" description="Low complexity" evidence="1">
    <location>
        <begin position="357"/>
        <end position="370"/>
    </location>
</feature>
<dbReference type="GeneTree" id="ENSGT00940000153498"/>